<proteinExistence type="predicted"/>
<sequence length="131" mass="14317">MATWKFIQIHGDDGAGKRTLIGRLMYICGGLGLSQMEQLEQNGIREYAEIAAFCKDQNMTRLFYTPSSQVVVDESKKPDALLWVVDATAPDSGRSSSQKLASLITTGQAQTPESLVILVNKMHGRNTVPSS</sequence>
<dbReference type="EMBL" id="MU393507">
    <property type="protein sequence ID" value="KAI4863267.1"/>
    <property type="molecule type" value="Genomic_DNA"/>
</dbReference>
<dbReference type="Proteomes" id="UP001497700">
    <property type="component" value="Unassembled WGS sequence"/>
</dbReference>
<gene>
    <name evidence="1" type="ORF">F4820DRAFT_427470</name>
</gene>
<name>A0ACB9YVK0_9PEZI</name>
<organism evidence="1 2">
    <name type="scientific">Hypoxylon rubiginosum</name>
    <dbReference type="NCBI Taxonomy" id="110542"/>
    <lineage>
        <taxon>Eukaryota</taxon>
        <taxon>Fungi</taxon>
        <taxon>Dikarya</taxon>
        <taxon>Ascomycota</taxon>
        <taxon>Pezizomycotina</taxon>
        <taxon>Sordariomycetes</taxon>
        <taxon>Xylariomycetidae</taxon>
        <taxon>Xylariales</taxon>
        <taxon>Hypoxylaceae</taxon>
        <taxon>Hypoxylon</taxon>
    </lineage>
</organism>
<comment type="caution">
    <text evidence="1">The sequence shown here is derived from an EMBL/GenBank/DDBJ whole genome shotgun (WGS) entry which is preliminary data.</text>
</comment>
<accession>A0ACB9YVK0</accession>
<protein>
    <submittedName>
        <fullName evidence="1">Uncharacterized protein</fullName>
    </submittedName>
</protein>
<evidence type="ECO:0000313" key="1">
    <source>
        <dbReference type="EMBL" id="KAI4863267.1"/>
    </source>
</evidence>
<reference evidence="1 2" key="1">
    <citation type="journal article" date="2022" name="New Phytol.">
        <title>Ecological generalism drives hyperdiversity of secondary metabolite gene clusters in xylarialean endophytes.</title>
        <authorList>
            <person name="Franco M.E.E."/>
            <person name="Wisecaver J.H."/>
            <person name="Arnold A.E."/>
            <person name="Ju Y.M."/>
            <person name="Slot J.C."/>
            <person name="Ahrendt S."/>
            <person name="Moore L.P."/>
            <person name="Eastman K.E."/>
            <person name="Scott K."/>
            <person name="Konkel Z."/>
            <person name="Mondo S.J."/>
            <person name="Kuo A."/>
            <person name="Hayes R.D."/>
            <person name="Haridas S."/>
            <person name="Andreopoulos B."/>
            <person name="Riley R."/>
            <person name="LaButti K."/>
            <person name="Pangilinan J."/>
            <person name="Lipzen A."/>
            <person name="Amirebrahimi M."/>
            <person name="Yan J."/>
            <person name="Adam C."/>
            <person name="Keymanesh K."/>
            <person name="Ng V."/>
            <person name="Louie K."/>
            <person name="Northen T."/>
            <person name="Drula E."/>
            <person name="Henrissat B."/>
            <person name="Hsieh H.M."/>
            <person name="Youens-Clark K."/>
            <person name="Lutzoni F."/>
            <person name="Miadlikowska J."/>
            <person name="Eastwood D.C."/>
            <person name="Hamelin R.C."/>
            <person name="Grigoriev I.V."/>
            <person name="U'Ren J.M."/>
        </authorList>
    </citation>
    <scope>NUCLEOTIDE SEQUENCE [LARGE SCALE GENOMIC DNA]</scope>
    <source>
        <strain evidence="1 2">CBS 119005</strain>
    </source>
</reference>
<evidence type="ECO:0000313" key="2">
    <source>
        <dbReference type="Proteomes" id="UP001497700"/>
    </source>
</evidence>
<keyword evidence="2" id="KW-1185">Reference proteome</keyword>